<reference evidence="2 3" key="1">
    <citation type="submission" date="2023-05" db="EMBL/GenBank/DDBJ databases">
        <title>B98-5 Cell Line De Novo Hybrid Assembly: An Optical Mapping Approach.</title>
        <authorList>
            <person name="Kananen K."/>
            <person name="Auerbach J.A."/>
            <person name="Kautto E."/>
            <person name="Blachly J.S."/>
        </authorList>
    </citation>
    <scope>NUCLEOTIDE SEQUENCE [LARGE SCALE GENOMIC DNA]</scope>
    <source>
        <strain evidence="2">B95-8</strain>
        <tissue evidence="2">Cell line</tissue>
    </source>
</reference>
<organism evidence="2 3">
    <name type="scientific">Saguinus oedipus</name>
    <name type="common">Cotton-top tamarin</name>
    <name type="synonym">Oedipomidas oedipus</name>
    <dbReference type="NCBI Taxonomy" id="9490"/>
    <lineage>
        <taxon>Eukaryota</taxon>
        <taxon>Metazoa</taxon>
        <taxon>Chordata</taxon>
        <taxon>Craniata</taxon>
        <taxon>Vertebrata</taxon>
        <taxon>Euteleostomi</taxon>
        <taxon>Mammalia</taxon>
        <taxon>Eutheria</taxon>
        <taxon>Euarchontoglires</taxon>
        <taxon>Primates</taxon>
        <taxon>Haplorrhini</taxon>
        <taxon>Platyrrhini</taxon>
        <taxon>Cebidae</taxon>
        <taxon>Callitrichinae</taxon>
        <taxon>Saguinus</taxon>
    </lineage>
</organism>
<comment type="caution">
    <text evidence="2">The sequence shown here is derived from an EMBL/GenBank/DDBJ whole genome shotgun (WGS) entry which is preliminary data.</text>
</comment>
<gene>
    <name evidence="2" type="ORF">P7K49_020692</name>
</gene>
<protein>
    <submittedName>
        <fullName evidence="2">Uncharacterized protein</fullName>
    </submittedName>
</protein>
<proteinExistence type="predicted"/>
<sequence length="163" mass="17404">MAAPAESQFPTVPTSLALAPCVRGTRQDHPPLLYMRDPTLAGRRRWLPVSSPRCQGFPAGSGGDGGPHWPPPGAPFLPEQADKAPARGGRGGRGQAPRASISPPCTSTHRAVDLKVLLQPRELGFLYLPQKAPSKLLSTDPEDRQHMEETPAVGPTRLLISPT</sequence>
<name>A0ABQ9V166_SAGOE</name>
<evidence type="ECO:0000313" key="2">
    <source>
        <dbReference type="EMBL" id="KAK2103025.1"/>
    </source>
</evidence>
<dbReference type="EMBL" id="JASSZA010000009">
    <property type="protein sequence ID" value="KAK2103025.1"/>
    <property type="molecule type" value="Genomic_DNA"/>
</dbReference>
<feature type="region of interest" description="Disordered" evidence="1">
    <location>
        <begin position="51"/>
        <end position="107"/>
    </location>
</feature>
<dbReference type="Proteomes" id="UP001266305">
    <property type="component" value="Unassembled WGS sequence"/>
</dbReference>
<keyword evidence="3" id="KW-1185">Reference proteome</keyword>
<evidence type="ECO:0000313" key="3">
    <source>
        <dbReference type="Proteomes" id="UP001266305"/>
    </source>
</evidence>
<accession>A0ABQ9V166</accession>
<feature type="region of interest" description="Disordered" evidence="1">
    <location>
        <begin position="132"/>
        <end position="163"/>
    </location>
</feature>
<evidence type="ECO:0000256" key="1">
    <source>
        <dbReference type="SAM" id="MobiDB-lite"/>
    </source>
</evidence>